<reference evidence="1" key="1">
    <citation type="journal article" date="2015" name="Nature">
        <title>Complex archaea that bridge the gap between prokaryotes and eukaryotes.</title>
        <authorList>
            <person name="Spang A."/>
            <person name="Saw J.H."/>
            <person name="Jorgensen S.L."/>
            <person name="Zaremba-Niedzwiedzka K."/>
            <person name="Martijn J."/>
            <person name="Lind A.E."/>
            <person name="van Eijk R."/>
            <person name="Schleper C."/>
            <person name="Guy L."/>
            <person name="Ettema T.J."/>
        </authorList>
    </citation>
    <scope>NUCLEOTIDE SEQUENCE</scope>
</reference>
<dbReference type="EMBL" id="LAZR01051282">
    <property type="protein sequence ID" value="KKK85494.1"/>
    <property type="molecule type" value="Genomic_DNA"/>
</dbReference>
<organism evidence="1">
    <name type="scientific">marine sediment metagenome</name>
    <dbReference type="NCBI Taxonomy" id="412755"/>
    <lineage>
        <taxon>unclassified sequences</taxon>
        <taxon>metagenomes</taxon>
        <taxon>ecological metagenomes</taxon>
    </lineage>
</organism>
<comment type="caution">
    <text evidence="1">The sequence shown here is derived from an EMBL/GenBank/DDBJ whole genome shotgun (WGS) entry which is preliminary data.</text>
</comment>
<proteinExistence type="predicted"/>
<name>A0A0F9B4C6_9ZZZZ</name>
<accession>A0A0F9B4C6</accession>
<sequence length="53" mass="6427">MPEIEIKVKGYKCNNCNYEWLPRSQKEKPLICPKCKSARWDLPKKEEKFKNKK</sequence>
<evidence type="ECO:0000313" key="1">
    <source>
        <dbReference type="EMBL" id="KKK85494.1"/>
    </source>
</evidence>
<gene>
    <name evidence="1" type="ORF">LCGC14_2772720</name>
</gene>
<protein>
    <recommendedName>
        <fullName evidence="2">Rubredoxin-like domain-containing protein</fullName>
    </recommendedName>
</protein>
<dbReference type="AlphaFoldDB" id="A0A0F9B4C6"/>
<evidence type="ECO:0008006" key="2">
    <source>
        <dbReference type="Google" id="ProtNLM"/>
    </source>
</evidence>